<keyword evidence="4" id="KW-0808">Transferase</keyword>
<dbReference type="EnsemblMetazoa" id="AARA008713-RA">
    <property type="protein sequence ID" value="AARA008713-PA"/>
    <property type="gene ID" value="AARA008713"/>
</dbReference>
<dbReference type="InterPro" id="IPR002659">
    <property type="entry name" value="Glyco_trans_31"/>
</dbReference>
<keyword evidence="3 10" id="KW-0328">Glycosyltransferase</keyword>
<evidence type="ECO:0000256" key="6">
    <source>
        <dbReference type="ARBA" id="ARBA00022968"/>
    </source>
</evidence>
<keyword evidence="8 10" id="KW-0333">Golgi apparatus</keyword>
<dbReference type="Pfam" id="PF01762">
    <property type="entry name" value="Galactosyl_T"/>
    <property type="match status" value="1"/>
</dbReference>
<evidence type="ECO:0000256" key="8">
    <source>
        <dbReference type="ARBA" id="ARBA00023034"/>
    </source>
</evidence>
<accession>A0A182I563</accession>
<evidence type="ECO:0000256" key="5">
    <source>
        <dbReference type="ARBA" id="ARBA00022692"/>
    </source>
</evidence>
<evidence type="ECO:0000256" key="7">
    <source>
        <dbReference type="ARBA" id="ARBA00022989"/>
    </source>
</evidence>
<keyword evidence="5 10" id="KW-0812">Transmembrane</keyword>
<proteinExistence type="inferred from homology"/>
<evidence type="ECO:0000256" key="1">
    <source>
        <dbReference type="ARBA" id="ARBA00004323"/>
    </source>
</evidence>
<comment type="similarity">
    <text evidence="2 10">Belongs to the glycosyltransferase 31 family.</text>
</comment>
<dbReference type="PANTHER" id="PTHR11214:SF3">
    <property type="entry name" value="BETA-1,3-GALACTOSYLTRANSFERASE 6"/>
    <property type="match status" value="1"/>
</dbReference>
<evidence type="ECO:0000256" key="10">
    <source>
        <dbReference type="RuleBase" id="RU363063"/>
    </source>
</evidence>
<evidence type="ECO:0000256" key="9">
    <source>
        <dbReference type="ARBA" id="ARBA00023136"/>
    </source>
</evidence>
<evidence type="ECO:0000256" key="3">
    <source>
        <dbReference type="ARBA" id="ARBA00022676"/>
    </source>
</evidence>
<dbReference type="VEuPathDB" id="VectorBase:AARA008713"/>
<keyword evidence="7 10" id="KW-1133">Transmembrane helix</keyword>
<evidence type="ECO:0000256" key="4">
    <source>
        <dbReference type="ARBA" id="ARBA00022679"/>
    </source>
</evidence>
<dbReference type="FunFam" id="3.90.550.50:FF:000065">
    <property type="entry name" value="Hexosyltransferase"/>
    <property type="match status" value="1"/>
</dbReference>
<dbReference type="GO" id="GO:0006493">
    <property type="term" value="P:protein O-linked glycosylation"/>
    <property type="evidence" value="ECO:0007669"/>
    <property type="project" value="TreeGrafter"/>
</dbReference>
<keyword evidence="6 10" id="KW-0735">Signal-anchor</keyword>
<sequence length="410" mass="47766">MPSLRRTMALTRYHLHKRNCVGIFPLLCAFLCGVLLTALIANTSPTCSPTGRVYDPENSYFLILLIVTAPENFERRSTIRETYLNLRPRMINESYQEELIHIPPLNERGHVQLESVATQRQLLGNYRAWQQKPIKNIKVINFKIKPLFAIGMYGQPKNVRRAIYEEQRVFGDILELEQLQDSYANLTAKVLYSMRKIDEKYDFKYLAKLDDDTYVKLDLLAEDLLSYYEKLHQVQQQQQQQKTENHPNNNNHHKGAPLLELYWGYFRGAATIQKHGVWQETDYTLCDRYGPYALGGGYVLSKGLVSYIATYAEQLSLYKSEDIAVGTWLAPFRNIHRRHDVRFDTAWKARACKDYHMLLHKRTARHMRDLYAGELCTHEEDQPDGKPAALPKEYFYDWTQPPSSCCKTAV</sequence>
<dbReference type="EMBL" id="APCN01003788">
    <property type="status" value="NOT_ANNOTATED_CDS"/>
    <property type="molecule type" value="Genomic_DNA"/>
</dbReference>
<dbReference type="EC" id="2.4.1.-" evidence="10"/>
<dbReference type="AlphaFoldDB" id="A0A182I563"/>
<dbReference type="VEuPathDB" id="VectorBase:AARA21_014614"/>
<evidence type="ECO:0000313" key="12">
    <source>
        <dbReference type="Proteomes" id="UP000075840"/>
    </source>
</evidence>
<keyword evidence="9 10" id="KW-0472">Membrane</keyword>
<comment type="subcellular location">
    <subcellularLocation>
        <location evidence="1 10">Golgi apparatus membrane</location>
        <topology evidence="1 10">Single-pass type II membrane protein</topology>
    </subcellularLocation>
</comment>
<dbReference type="GO" id="GO:0047220">
    <property type="term" value="F:galactosylxylosylprotein 3-beta-galactosyltransferase activity"/>
    <property type="evidence" value="ECO:0007669"/>
    <property type="project" value="TreeGrafter"/>
</dbReference>
<name>A0A182I563_ANOAR</name>
<dbReference type="Gene3D" id="3.90.550.50">
    <property type="match status" value="1"/>
</dbReference>
<dbReference type="GO" id="GO:0000139">
    <property type="term" value="C:Golgi membrane"/>
    <property type="evidence" value="ECO:0007669"/>
    <property type="project" value="UniProtKB-SubCell"/>
</dbReference>
<feature type="transmembrane region" description="Helical" evidence="10">
    <location>
        <begin position="21"/>
        <end position="41"/>
    </location>
</feature>
<dbReference type="GO" id="GO:0006024">
    <property type="term" value="P:glycosaminoglycan biosynthetic process"/>
    <property type="evidence" value="ECO:0007669"/>
    <property type="project" value="TreeGrafter"/>
</dbReference>
<organism evidence="11 12">
    <name type="scientific">Anopheles arabiensis</name>
    <name type="common">Mosquito</name>
    <dbReference type="NCBI Taxonomy" id="7173"/>
    <lineage>
        <taxon>Eukaryota</taxon>
        <taxon>Metazoa</taxon>
        <taxon>Ecdysozoa</taxon>
        <taxon>Arthropoda</taxon>
        <taxon>Hexapoda</taxon>
        <taxon>Insecta</taxon>
        <taxon>Pterygota</taxon>
        <taxon>Neoptera</taxon>
        <taxon>Endopterygota</taxon>
        <taxon>Diptera</taxon>
        <taxon>Nematocera</taxon>
        <taxon>Culicoidea</taxon>
        <taxon>Culicidae</taxon>
        <taxon>Anophelinae</taxon>
        <taxon>Anopheles</taxon>
    </lineage>
</organism>
<dbReference type="Proteomes" id="UP000075840">
    <property type="component" value="Unassembled WGS sequence"/>
</dbReference>
<evidence type="ECO:0000313" key="11">
    <source>
        <dbReference type="EnsemblMetazoa" id="AARA008713-PA"/>
    </source>
</evidence>
<dbReference type="PANTHER" id="PTHR11214">
    <property type="entry name" value="BETA-1,3-N-ACETYLGLUCOSAMINYLTRANSFERASE"/>
    <property type="match status" value="1"/>
</dbReference>
<protein>
    <recommendedName>
        <fullName evidence="10">Hexosyltransferase</fullName>
        <ecNumber evidence="10">2.4.1.-</ecNumber>
    </recommendedName>
</protein>
<evidence type="ECO:0000256" key="2">
    <source>
        <dbReference type="ARBA" id="ARBA00008661"/>
    </source>
</evidence>
<reference evidence="11" key="1">
    <citation type="submission" date="2022-08" db="UniProtKB">
        <authorList>
            <consortium name="EnsemblMetazoa"/>
        </authorList>
    </citation>
    <scope>IDENTIFICATION</scope>
    <source>
        <strain evidence="11">Dongola</strain>
    </source>
</reference>
<keyword evidence="12" id="KW-1185">Reference proteome</keyword>